<dbReference type="AlphaFoldDB" id="A0AAP2DI46"/>
<reference evidence="1 2" key="1">
    <citation type="submission" date="2021-05" db="EMBL/GenBank/DDBJ databases">
        <title>A Polyphasic approach of four new species of the genus Ohtaekwangia: Ohtaekwangia histidinii sp. nov., Ohtaekwangia cretensis sp. nov., Ohtaekwangia indiensis sp. nov., Ohtaekwangia reichenbachii sp. nov. from diverse environment.</title>
        <authorList>
            <person name="Octaviana S."/>
        </authorList>
    </citation>
    <scope>NUCLEOTIDE SEQUENCE [LARGE SCALE GENOMIC DNA]</scope>
    <source>
        <strain evidence="1 2">PWU4</strain>
    </source>
</reference>
<dbReference type="EMBL" id="JAHESF010000006">
    <property type="protein sequence ID" value="MBT1696813.1"/>
    <property type="molecule type" value="Genomic_DNA"/>
</dbReference>
<comment type="caution">
    <text evidence="1">The sequence shown here is derived from an EMBL/GenBank/DDBJ whole genome shotgun (WGS) entry which is preliminary data.</text>
</comment>
<keyword evidence="2" id="KW-1185">Reference proteome</keyword>
<dbReference type="Pfam" id="PF12686">
    <property type="entry name" value="DUF3800"/>
    <property type="match status" value="1"/>
</dbReference>
<gene>
    <name evidence="1" type="ORF">KK083_08015</name>
</gene>
<dbReference type="InterPro" id="IPR024524">
    <property type="entry name" value="DUF3800"/>
</dbReference>
<dbReference type="RefSeq" id="WP_254162278.1">
    <property type="nucleotide sequence ID" value="NZ_JAHESF010000006.1"/>
</dbReference>
<organism evidence="1 2">
    <name type="scientific">Chryseosolibacter histidini</name>
    <dbReference type="NCBI Taxonomy" id="2782349"/>
    <lineage>
        <taxon>Bacteria</taxon>
        <taxon>Pseudomonadati</taxon>
        <taxon>Bacteroidota</taxon>
        <taxon>Cytophagia</taxon>
        <taxon>Cytophagales</taxon>
        <taxon>Chryseotaleaceae</taxon>
        <taxon>Chryseosolibacter</taxon>
    </lineage>
</organism>
<evidence type="ECO:0000313" key="1">
    <source>
        <dbReference type="EMBL" id="MBT1696813.1"/>
    </source>
</evidence>
<accession>A0AAP2DI46</accession>
<name>A0AAP2DI46_9BACT</name>
<sequence length="250" mass="28467">MYFCYVDESGDAGQFDPGQPDKTGSPYFILAGLIVGASKWKVALDTLKSFRKKIAREDFLPFDVEFHCAEMIDPRRIKAFTSISTENRWKLIDQFAETIGQHSSFRIVTVVIDKATSSLTSDEYLVTSMTKLYQAYDEFLKQERENGMVFFDRSNERHINTHARKLLGTGASGETIQGVRIGCIIEDPIFRVSADSIFIQSTDVIAYTLKEKLFSRGSRRKYNADRIFDRRIAGALYYSSIADEDGIIRI</sequence>
<protein>
    <submittedName>
        <fullName evidence="1">DUF3800 domain-containing protein</fullName>
    </submittedName>
</protein>
<evidence type="ECO:0000313" key="2">
    <source>
        <dbReference type="Proteomes" id="UP001319200"/>
    </source>
</evidence>
<dbReference type="Proteomes" id="UP001319200">
    <property type="component" value="Unassembled WGS sequence"/>
</dbReference>
<proteinExistence type="predicted"/>